<dbReference type="HOGENOM" id="CLU_1669678_0_0_1"/>
<dbReference type="Proteomes" id="UP000001194">
    <property type="component" value="Unassembled WGS sequence"/>
</dbReference>
<dbReference type="RefSeq" id="XP_001890510.1">
    <property type="nucleotide sequence ID" value="XM_001890475.1"/>
</dbReference>
<accession>B0E2U3</accession>
<protein>
    <submittedName>
        <fullName evidence="2">Predicted protein</fullName>
    </submittedName>
</protein>
<reference evidence="2 3" key="1">
    <citation type="journal article" date="2008" name="Nature">
        <title>The genome of Laccaria bicolor provides insights into mycorrhizal symbiosis.</title>
        <authorList>
            <person name="Martin F."/>
            <person name="Aerts A."/>
            <person name="Ahren D."/>
            <person name="Brun A."/>
            <person name="Danchin E.G.J."/>
            <person name="Duchaussoy F."/>
            <person name="Gibon J."/>
            <person name="Kohler A."/>
            <person name="Lindquist E."/>
            <person name="Pereda V."/>
            <person name="Salamov A."/>
            <person name="Shapiro H.J."/>
            <person name="Wuyts J."/>
            <person name="Blaudez D."/>
            <person name="Buee M."/>
            <person name="Brokstein P."/>
            <person name="Canbaeck B."/>
            <person name="Cohen D."/>
            <person name="Courty P.E."/>
            <person name="Coutinho P.M."/>
            <person name="Delaruelle C."/>
            <person name="Detter J.C."/>
            <person name="Deveau A."/>
            <person name="DiFazio S."/>
            <person name="Duplessis S."/>
            <person name="Fraissinet-Tachet L."/>
            <person name="Lucic E."/>
            <person name="Frey-Klett P."/>
            <person name="Fourrey C."/>
            <person name="Feussner I."/>
            <person name="Gay G."/>
            <person name="Grimwood J."/>
            <person name="Hoegger P.J."/>
            <person name="Jain P."/>
            <person name="Kilaru S."/>
            <person name="Labbe J."/>
            <person name="Lin Y.C."/>
            <person name="Legue V."/>
            <person name="Le Tacon F."/>
            <person name="Marmeisse R."/>
            <person name="Melayah D."/>
            <person name="Montanini B."/>
            <person name="Muratet M."/>
            <person name="Nehls U."/>
            <person name="Niculita-Hirzel H."/>
            <person name="Oudot-Le Secq M.P."/>
            <person name="Peter M."/>
            <person name="Quesneville H."/>
            <person name="Rajashekar B."/>
            <person name="Reich M."/>
            <person name="Rouhier N."/>
            <person name="Schmutz J."/>
            <person name="Yin T."/>
            <person name="Chalot M."/>
            <person name="Henrissat B."/>
            <person name="Kuees U."/>
            <person name="Lucas S."/>
            <person name="Van de Peer Y."/>
            <person name="Podila G.K."/>
            <person name="Polle A."/>
            <person name="Pukkila P.J."/>
            <person name="Richardson P.M."/>
            <person name="Rouze P."/>
            <person name="Sanders I.R."/>
            <person name="Stajich J.E."/>
            <person name="Tunlid A."/>
            <person name="Tuskan G."/>
            <person name="Grigoriev I.V."/>
        </authorList>
    </citation>
    <scope>NUCLEOTIDE SEQUENCE [LARGE SCALE GENOMIC DNA]</scope>
    <source>
        <strain evidence="3">S238N-H82 / ATCC MYA-4686</strain>
    </source>
</reference>
<evidence type="ECO:0000313" key="2">
    <source>
        <dbReference type="EMBL" id="EDQ98839.1"/>
    </source>
</evidence>
<name>B0E2U3_LACBS</name>
<organism evidence="3">
    <name type="scientific">Laccaria bicolor (strain S238N-H82 / ATCC MYA-4686)</name>
    <name type="common">Bicoloured deceiver</name>
    <name type="synonym">Laccaria laccata var. bicolor</name>
    <dbReference type="NCBI Taxonomy" id="486041"/>
    <lineage>
        <taxon>Eukaryota</taxon>
        <taxon>Fungi</taxon>
        <taxon>Dikarya</taxon>
        <taxon>Basidiomycota</taxon>
        <taxon>Agaricomycotina</taxon>
        <taxon>Agaricomycetes</taxon>
        <taxon>Agaricomycetidae</taxon>
        <taxon>Agaricales</taxon>
        <taxon>Agaricineae</taxon>
        <taxon>Hydnangiaceae</taxon>
        <taxon>Laccaria</taxon>
    </lineage>
</organism>
<sequence length="158" mass="17861">MRVGSEVWMGYEFQNLEKVATTEQGRARMNALFFGSDCRHLSMSRRSPHPIGATSPSMGRSRMRERRGLNVEWVRRSCLSGPSSIICLARTHFESPSSNHLTTQVSSLRTSRLFPTLSSQDSSFTCGAASTHRRVGCVDMHPGRENIYLRSRHKFLGR</sequence>
<keyword evidence="3" id="KW-1185">Reference proteome</keyword>
<dbReference type="KEGG" id="lbc:LACBIDRAFT_296054"/>
<dbReference type="GeneID" id="6086168"/>
<evidence type="ECO:0000256" key="1">
    <source>
        <dbReference type="SAM" id="MobiDB-lite"/>
    </source>
</evidence>
<dbReference type="AlphaFoldDB" id="B0E2U3"/>
<evidence type="ECO:0000313" key="3">
    <source>
        <dbReference type="Proteomes" id="UP000001194"/>
    </source>
</evidence>
<proteinExistence type="predicted"/>
<feature type="region of interest" description="Disordered" evidence="1">
    <location>
        <begin position="45"/>
        <end position="64"/>
    </location>
</feature>
<gene>
    <name evidence="2" type="ORF">LACBIDRAFT_296054</name>
</gene>
<dbReference type="InParanoid" id="B0E2U3"/>
<dbReference type="EMBL" id="DS547190">
    <property type="protein sequence ID" value="EDQ98839.1"/>
    <property type="molecule type" value="Genomic_DNA"/>
</dbReference>